<reference evidence="2 3" key="1">
    <citation type="journal article" date="2021" name="BMC Biol.">
        <title>Horizontally acquired antibacterial genes associated with adaptive radiation of ladybird beetles.</title>
        <authorList>
            <person name="Li H.S."/>
            <person name="Tang X.F."/>
            <person name="Huang Y.H."/>
            <person name="Xu Z.Y."/>
            <person name="Chen M.L."/>
            <person name="Du X.Y."/>
            <person name="Qiu B.Y."/>
            <person name="Chen P.T."/>
            <person name="Zhang W."/>
            <person name="Slipinski A."/>
            <person name="Escalona H.E."/>
            <person name="Waterhouse R.M."/>
            <person name="Zwick A."/>
            <person name="Pang H."/>
        </authorList>
    </citation>
    <scope>NUCLEOTIDE SEQUENCE [LARGE SCALE GENOMIC DNA]</scope>
    <source>
        <strain evidence="2">SYSU2018</strain>
    </source>
</reference>
<protein>
    <submittedName>
        <fullName evidence="2">Uncharacterized protein</fullName>
    </submittedName>
</protein>
<dbReference type="AlphaFoldDB" id="A0ABD2NCU4"/>
<dbReference type="EMBL" id="JABFTP020000103">
    <property type="protein sequence ID" value="KAL3276472.1"/>
    <property type="molecule type" value="Genomic_DNA"/>
</dbReference>
<sequence>MICRGLFVVSYLFNLVQATDLIESYQTLEEYANISDNHPLVIIQDDPRFLMKIISEFSFDLRKFILSQFGYNRLNLAAKVKETLENIDDLSGKMSRSTSSNHCFADTKEILFFLLQEALLDWSCLEGKLIDFVTLLASTTKTINDMKEIKNQECSGVFCWISKGFSGLTTGVLLSTKAVDVVVTLMDFFSGISMCQKDIKEFSEAYKTVVSNLGRCLDHHVRISRKTYKTY</sequence>
<name>A0ABD2NCU4_9CUCU</name>
<organism evidence="2 3">
    <name type="scientific">Cryptolaemus montrouzieri</name>
    <dbReference type="NCBI Taxonomy" id="559131"/>
    <lineage>
        <taxon>Eukaryota</taxon>
        <taxon>Metazoa</taxon>
        <taxon>Ecdysozoa</taxon>
        <taxon>Arthropoda</taxon>
        <taxon>Hexapoda</taxon>
        <taxon>Insecta</taxon>
        <taxon>Pterygota</taxon>
        <taxon>Neoptera</taxon>
        <taxon>Endopterygota</taxon>
        <taxon>Coleoptera</taxon>
        <taxon>Polyphaga</taxon>
        <taxon>Cucujiformia</taxon>
        <taxon>Coccinelloidea</taxon>
        <taxon>Coccinellidae</taxon>
        <taxon>Scymninae</taxon>
        <taxon>Scymnini</taxon>
        <taxon>Cryptolaemus</taxon>
    </lineage>
</organism>
<dbReference type="Proteomes" id="UP001516400">
    <property type="component" value="Unassembled WGS sequence"/>
</dbReference>
<evidence type="ECO:0000313" key="3">
    <source>
        <dbReference type="Proteomes" id="UP001516400"/>
    </source>
</evidence>
<keyword evidence="3" id="KW-1185">Reference proteome</keyword>
<proteinExistence type="predicted"/>
<evidence type="ECO:0000313" key="2">
    <source>
        <dbReference type="EMBL" id="KAL3276472.1"/>
    </source>
</evidence>
<keyword evidence="1" id="KW-0732">Signal</keyword>
<accession>A0ABD2NCU4</accession>
<gene>
    <name evidence="2" type="ORF">HHI36_011853</name>
</gene>
<evidence type="ECO:0000256" key="1">
    <source>
        <dbReference type="SAM" id="SignalP"/>
    </source>
</evidence>
<comment type="caution">
    <text evidence="2">The sequence shown here is derived from an EMBL/GenBank/DDBJ whole genome shotgun (WGS) entry which is preliminary data.</text>
</comment>
<feature type="chain" id="PRO_5044797762" evidence="1">
    <location>
        <begin position="19"/>
        <end position="231"/>
    </location>
</feature>
<feature type="signal peptide" evidence="1">
    <location>
        <begin position="1"/>
        <end position="18"/>
    </location>
</feature>